<accession>A0ABR0CSZ3</accession>
<dbReference type="Proteomes" id="UP001291926">
    <property type="component" value="Unassembled WGS sequence"/>
</dbReference>
<gene>
    <name evidence="6" type="ORF">RD792_013273</name>
</gene>
<keyword evidence="4" id="KW-1133">Transmembrane helix</keyword>
<dbReference type="SUPFAM" id="SSF48576">
    <property type="entry name" value="Terpenoid synthases"/>
    <property type="match status" value="1"/>
</dbReference>
<dbReference type="PANTHER" id="PTHR31225">
    <property type="entry name" value="OS04G0344100 PROTEIN-RELATED"/>
    <property type="match status" value="1"/>
</dbReference>
<reference evidence="6 7" key="1">
    <citation type="journal article" date="2023" name="bioRxiv">
        <title>Genome report: Whole genome sequence and annotation of Penstemon davidsonii.</title>
        <authorList>
            <person name="Ostevik K.L."/>
            <person name="Alabady M."/>
            <person name="Zhang M."/>
            <person name="Rausher M.D."/>
        </authorList>
    </citation>
    <scope>NUCLEOTIDE SEQUENCE [LARGE SCALE GENOMIC DNA]</scope>
    <source>
        <strain evidence="6">DNT005</strain>
        <tissue evidence="6">Whole leaf</tissue>
    </source>
</reference>
<evidence type="ECO:0000256" key="3">
    <source>
        <dbReference type="ARBA" id="ARBA00023239"/>
    </source>
</evidence>
<evidence type="ECO:0000256" key="4">
    <source>
        <dbReference type="SAM" id="Phobius"/>
    </source>
</evidence>
<proteinExistence type="predicted"/>
<comment type="caution">
    <text evidence="6">The sequence shown here is derived from an EMBL/GenBank/DDBJ whole genome shotgun (WGS) entry which is preliminary data.</text>
</comment>
<feature type="transmembrane region" description="Helical" evidence="4">
    <location>
        <begin position="185"/>
        <end position="209"/>
    </location>
</feature>
<dbReference type="InterPro" id="IPR005630">
    <property type="entry name" value="Terpene_synthase_metal-bd"/>
</dbReference>
<evidence type="ECO:0000259" key="5">
    <source>
        <dbReference type="Pfam" id="PF03936"/>
    </source>
</evidence>
<keyword evidence="4" id="KW-0812">Transmembrane</keyword>
<evidence type="ECO:0000256" key="2">
    <source>
        <dbReference type="ARBA" id="ARBA00022842"/>
    </source>
</evidence>
<keyword evidence="7" id="KW-1185">Reference proteome</keyword>
<dbReference type="InterPro" id="IPR008949">
    <property type="entry name" value="Isoprenoid_synthase_dom_sf"/>
</dbReference>
<protein>
    <recommendedName>
        <fullName evidence="5">Terpene synthase metal-binding domain-containing protein</fullName>
    </recommendedName>
</protein>
<organism evidence="6 7">
    <name type="scientific">Penstemon davidsonii</name>
    <dbReference type="NCBI Taxonomy" id="160366"/>
    <lineage>
        <taxon>Eukaryota</taxon>
        <taxon>Viridiplantae</taxon>
        <taxon>Streptophyta</taxon>
        <taxon>Embryophyta</taxon>
        <taxon>Tracheophyta</taxon>
        <taxon>Spermatophyta</taxon>
        <taxon>Magnoliopsida</taxon>
        <taxon>eudicotyledons</taxon>
        <taxon>Gunneridae</taxon>
        <taxon>Pentapetalae</taxon>
        <taxon>asterids</taxon>
        <taxon>lamiids</taxon>
        <taxon>Lamiales</taxon>
        <taxon>Plantaginaceae</taxon>
        <taxon>Cheloneae</taxon>
        <taxon>Penstemon</taxon>
    </lineage>
</organism>
<keyword evidence="2" id="KW-0460">Magnesium</keyword>
<evidence type="ECO:0000313" key="7">
    <source>
        <dbReference type="Proteomes" id="UP001291926"/>
    </source>
</evidence>
<sequence length="214" mass="24774">WDLSEINHLPEYMKPLYEALLDLYQQFDNELAKEGRYYAVYYAIEALKELVRSYHVEAKWFIEGYKPPFADYLDNALITCTYCYHTTTSLLGTKSATKDEFQWLSNKPKMLLAGLKICRLIDDIATYEVEKERGQITTGHTSFHESLELDFCYCYNDGHSDWSPVIFVVNDLHALISSTAPETPLILDLLGMVLTSVFLFFFLPIHWLASYSCS</sequence>
<dbReference type="PANTHER" id="PTHR31225:SF93">
    <property type="entry name" value="ALPHA-HUMULENE_(-)-(E)-BETA-CARYOPHYLLENE SYNTHASE"/>
    <property type="match status" value="1"/>
</dbReference>
<dbReference type="Gene3D" id="1.10.600.10">
    <property type="entry name" value="Farnesyl Diphosphate Synthase"/>
    <property type="match status" value="1"/>
</dbReference>
<dbReference type="Pfam" id="PF03936">
    <property type="entry name" value="Terpene_synth_C"/>
    <property type="match status" value="1"/>
</dbReference>
<keyword evidence="1" id="KW-0479">Metal-binding</keyword>
<keyword evidence="3" id="KW-0456">Lyase</keyword>
<evidence type="ECO:0000256" key="1">
    <source>
        <dbReference type="ARBA" id="ARBA00022723"/>
    </source>
</evidence>
<feature type="non-terminal residue" evidence="6">
    <location>
        <position position="1"/>
    </location>
</feature>
<dbReference type="EMBL" id="JAYDYQ010002686">
    <property type="protein sequence ID" value="KAK4480211.1"/>
    <property type="molecule type" value="Genomic_DNA"/>
</dbReference>
<feature type="domain" description="Terpene synthase metal-binding" evidence="5">
    <location>
        <begin position="1"/>
        <end position="137"/>
    </location>
</feature>
<evidence type="ECO:0000313" key="6">
    <source>
        <dbReference type="EMBL" id="KAK4480211.1"/>
    </source>
</evidence>
<keyword evidence="4" id="KW-0472">Membrane</keyword>
<name>A0ABR0CSZ3_9LAMI</name>
<dbReference type="InterPro" id="IPR050148">
    <property type="entry name" value="Terpene_synthase-like"/>
</dbReference>